<evidence type="ECO:0000256" key="2">
    <source>
        <dbReference type="ARBA" id="ARBA00005587"/>
    </source>
</evidence>
<feature type="transmembrane region" description="Helical" evidence="6">
    <location>
        <begin position="89"/>
        <end position="109"/>
    </location>
</feature>
<comment type="subcellular location">
    <subcellularLocation>
        <location evidence="1">Membrane</location>
        <topology evidence="1">Multi-pass membrane protein</topology>
    </subcellularLocation>
</comment>
<feature type="transmembrane region" description="Helical" evidence="6">
    <location>
        <begin position="116"/>
        <end position="138"/>
    </location>
</feature>
<evidence type="ECO:0000313" key="8">
    <source>
        <dbReference type="Proteomes" id="UP000016930"/>
    </source>
</evidence>
<evidence type="ECO:0000256" key="3">
    <source>
        <dbReference type="ARBA" id="ARBA00022692"/>
    </source>
</evidence>
<evidence type="ECO:0008006" key="9">
    <source>
        <dbReference type="Google" id="ProtNLM"/>
    </source>
</evidence>
<dbReference type="STRING" id="914234.M2RA70"/>
<dbReference type="InterPro" id="IPR000791">
    <property type="entry name" value="Gpr1/Fun34/SatP-like"/>
</dbReference>
<gene>
    <name evidence="7" type="ORF">CERSUDRAFT_41638</name>
</gene>
<dbReference type="PANTHER" id="PTHR31123:SF1">
    <property type="entry name" value="ACCUMULATION OF DYADS PROTEIN 2-RELATED"/>
    <property type="match status" value="1"/>
</dbReference>
<dbReference type="GO" id="GO:0005886">
    <property type="term" value="C:plasma membrane"/>
    <property type="evidence" value="ECO:0007669"/>
    <property type="project" value="TreeGrafter"/>
</dbReference>
<dbReference type="GO" id="GO:0015123">
    <property type="term" value="F:acetate transmembrane transporter activity"/>
    <property type="evidence" value="ECO:0007669"/>
    <property type="project" value="TreeGrafter"/>
</dbReference>
<feature type="transmembrane region" description="Helical" evidence="6">
    <location>
        <begin position="150"/>
        <end position="170"/>
    </location>
</feature>
<evidence type="ECO:0000256" key="4">
    <source>
        <dbReference type="ARBA" id="ARBA00022989"/>
    </source>
</evidence>
<keyword evidence="8" id="KW-1185">Reference proteome</keyword>
<dbReference type="InterPro" id="IPR051633">
    <property type="entry name" value="AceTr"/>
</dbReference>
<dbReference type="PANTHER" id="PTHR31123">
    <property type="entry name" value="ACCUMULATION OF DYADS PROTEIN 2-RELATED"/>
    <property type="match status" value="1"/>
</dbReference>
<keyword evidence="4 6" id="KW-1133">Transmembrane helix</keyword>
<sequence>GLFGFASTTLILSMYNVQVRGISTPNAVVGMALFVGGLAQFVAGMWEFACANSFGATAFTMYGGFWMSFATIYIPGSGIGAAYTSDVELNHAVGIYLMTWFIITFLLFIASLRRNIGLIALFFFLTLTFLLLGISKFVTTTADACGKAGGALGIITAFIAFYVGTAQLLVPSESYFRLPLGDIPKRVD</sequence>
<feature type="transmembrane region" description="Helical" evidence="6">
    <location>
        <begin position="31"/>
        <end position="49"/>
    </location>
</feature>
<dbReference type="EMBL" id="KB445791">
    <property type="protein sequence ID" value="EMD41315.1"/>
    <property type="molecule type" value="Genomic_DNA"/>
</dbReference>
<keyword evidence="3 6" id="KW-0812">Transmembrane</keyword>
<dbReference type="Pfam" id="PF01184">
    <property type="entry name" value="Gpr1_Fun34_YaaH"/>
    <property type="match status" value="1"/>
</dbReference>
<feature type="non-terminal residue" evidence="7">
    <location>
        <position position="188"/>
    </location>
</feature>
<accession>M2RA70</accession>
<dbReference type="AlphaFoldDB" id="M2RA70"/>
<protein>
    <recommendedName>
        <fullName evidence="9">FUN34 transmembrane protein</fullName>
    </recommendedName>
</protein>
<evidence type="ECO:0000256" key="6">
    <source>
        <dbReference type="SAM" id="Phobius"/>
    </source>
</evidence>
<dbReference type="OrthoDB" id="3648309at2759"/>
<keyword evidence="5 6" id="KW-0472">Membrane</keyword>
<reference evidence="7 8" key="1">
    <citation type="journal article" date="2012" name="Proc. Natl. Acad. Sci. U.S.A.">
        <title>Comparative genomics of Ceriporiopsis subvermispora and Phanerochaete chrysosporium provide insight into selective ligninolysis.</title>
        <authorList>
            <person name="Fernandez-Fueyo E."/>
            <person name="Ruiz-Duenas F.J."/>
            <person name="Ferreira P."/>
            <person name="Floudas D."/>
            <person name="Hibbett D.S."/>
            <person name="Canessa P."/>
            <person name="Larrondo L.F."/>
            <person name="James T.Y."/>
            <person name="Seelenfreund D."/>
            <person name="Lobos S."/>
            <person name="Polanco R."/>
            <person name="Tello M."/>
            <person name="Honda Y."/>
            <person name="Watanabe T."/>
            <person name="Watanabe T."/>
            <person name="Ryu J.S."/>
            <person name="Kubicek C.P."/>
            <person name="Schmoll M."/>
            <person name="Gaskell J."/>
            <person name="Hammel K.E."/>
            <person name="St John F.J."/>
            <person name="Vanden Wymelenberg A."/>
            <person name="Sabat G."/>
            <person name="Splinter BonDurant S."/>
            <person name="Syed K."/>
            <person name="Yadav J.S."/>
            <person name="Doddapaneni H."/>
            <person name="Subramanian V."/>
            <person name="Lavin J.L."/>
            <person name="Oguiza J.A."/>
            <person name="Perez G."/>
            <person name="Pisabarro A.G."/>
            <person name="Ramirez L."/>
            <person name="Santoyo F."/>
            <person name="Master E."/>
            <person name="Coutinho P.M."/>
            <person name="Henrissat B."/>
            <person name="Lombard V."/>
            <person name="Magnuson J.K."/>
            <person name="Kuees U."/>
            <person name="Hori C."/>
            <person name="Igarashi K."/>
            <person name="Samejima M."/>
            <person name="Held B.W."/>
            <person name="Barry K.W."/>
            <person name="LaButti K.M."/>
            <person name="Lapidus A."/>
            <person name="Lindquist E.A."/>
            <person name="Lucas S.M."/>
            <person name="Riley R."/>
            <person name="Salamov A.A."/>
            <person name="Hoffmeister D."/>
            <person name="Schwenk D."/>
            <person name="Hadar Y."/>
            <person name="Yarden O."/>
            <person name="de Vries R.P."/>
            <person name="Wiebenga A."/>
            <person name="Stenlid J."/>
            <person name="Eastwood D."/>
            <person name="Grigoriev I.V."/>
            <person name="Berka R.M."/>
            <person name="Blanchette R.A."/>
            <person name="Kersten P."/>
            <person name="Martinez A.T."/>
            <person name="Vicuna R."/>
            <person name="Cullen D."/>
        </authorList>
    </citation>
    <scope>NUCLEOTIDE SEQUENCE [LARGE SCALE GENOMIC DNA]</scope>
    <source>
        <strain evidence="7 8">B</strain>
    </source>
</reference>
<evidence type="ECO:0000313" key="7">
    <source>
        <dbReference type="EMBL" id="EMD41315.1"/>
    </source>
</evidence>
<evidence type="ECO:0000256" key="1">
    <source>
        <dbReference type="ARBA" id="ARBA00004141"/>
    </source>
</evidence>
<name>M2RA70_CERS8</name>
<feature type="transmembrane region" description="Helical" evidence="6">
    <location>
        <begin position="61"/>
        <end position="83"/>
    </location>
</feature>
<dbReference type="HOGENOM" id="CLU_051062_1_2_1"/>
<dbReference type="NCBIfam" id="NF038013">
    <property type="entry name" value="AceTr_1"/>
    <property type="match status" value="1"/>
</dbReference>
<proteinExistence type="inferred from homology"/>
<organism evidence="7 8">
    <name type="scientific">Ceriporiopsis subvermispora (strain B)</name>
    <name type="common">White-rot fungus</name>
    <name type="synonym">Gelatoporia subvermispora</name>
    <dbReference type="NCBI Taxonomy" id="914234"/>
    <lineage>
        <taxon>Eukaryota</taxon>
        <taxon>Fungi</taxon>
        <taxon>Dikarya</taxon>
        <taxon>Basidiomycota</taxon>
        <taxon>Agaricomycotina</taxon>
        <taxon>Agaricomycetes</taxon>
        <taxon>Polyporales</taxon>
        <taxon>Gelatoporiaceae</taxon>
        <taxon>Gelatoporia</taxon>
    </lineage>
</organism>
<dbReference type="Proteomes" id="UP000016930">
    <property type="component" value="Unassembled WGS sequence"/>
</dbReference>
<evidence type="ECO:0000256" key="5">
    <source>
        <dbReference type="ARBA" id="ARBA00023136"/>
    </source>
</evidence>
<comment type="similarity">
    <text evidence="2">Belongs to the acetate uptake transporter (AceTr) (TC 2.A.96) family.</text>
</comment>